<evidence type="ECO:0000313" key="8">
    <source>
        <dbReference type="Proteomes" id="UP000291124"/>
    </source>
</evidence>
<dbReference type="Gene3D" id="3.20.20.80">
    <property type="entry name" value="Glycosidases"/>
    <property type="match status" value="1"/>
</dbReference>
<dbReference type="AlphaFoldDB" id="A0A4P6YG52"/>
<name>A0A4P6YG52_9FLAO</name>
<organism evidence="7 8">
    <name type="scientific">Flavobacterium nackdongense</name>
    <dbReference type="NCBI Taxonomy" id="2547394"/>
    <lineage>
        <taxon>Bacteria</taxon>
        <taxon>Pseudomonadati</taxon>
        <taxon>Bacteroidota</taxon>
        <taxon>Flavobacteriia</taxon>
        <taxon>Flavobacteriales</taxon>
        <taxon>Flavobacteriaceae</taxon>
        <taxon>Flavobacterium</taxon>
    </lineage>
</organism>
<evidence type="ECO:0000256" key="2">
    <source>
        <dbReference type="ARBA" id="ARBA00022729"/>
    </source>
</evidence>
<evidence type="ECO:0000259" key="6">
    <source>
        <dbReference type="Pfam" id="PF17189"/>
    </source>
</evidence>
<comment type="similarity">
    <text evidence="1 4">Belongs to the glycosyl hydrolase 30 family.</text>
</comment>
<dbReference type="Pfam" id="PF17189">
    <property type="entry name" value="Glyco_hydro_30C"/>
    <property type="match status" value="1"/>
</dbReference>
<feature type="domain" description="Glycosyl hydrolase family 30 beta sandwich" evidence="6">
    <location>
        <begin position="423"/>
        <end position="469"/>
    </location>
</feature>
<evidence type="ECO:0000259" key="5">
    <source>
        <dbReference type="Pfam" id="PF02055"/>
    </source>
</evidence>
<accession>A0A4P6YG52</accession>
<dbReference type="Gene3D" id="2.60.40.1180">
    <property type="entry name" value="Golgi alpha-mannosidase II"/>
    <property type="match status" value="1"/>
</dbReference>
<dbReference type="PANTHER" id="PTHR11069:SF23">
    <property type="entry name" value="LYSOSOMAL ACID GLUCOSYLCERAMIDASE"/>
    <property type="match status" value="1"/>
</dbReference>
<keyword evidence="4" id="KW-0326">Glycosidase</keyword>
<reference evidence="8" key="1">
    <citation type="submission" date="2019-03" db="EMBL/GenBank/DDBJ databases">
        <title>Flavobacterium sp.</title>
        <authorList>
            <person name="Kim H."/>
        </authorList>
    </citation>
    <scope>NUCLEOTIDE SEQUENCE [LARGE SCALE GENOMIC DNA]</scope>
    <source>
        <strain evidence="8">GS13</strain>
    </source>
</reference>
<dbReference type="InterPro" id="IPR001139">
    <property type="entry name" value="Glyco_hydro_30"/>
</dbReference>
<sequence>MKNKKIIVNLIVIVLTTVNGFSQNVNWISSTEKQPWKTKEAIKLNDFYASTPVDIEILTDKKQQTIDGWGGCFNELGWQALNTLPFKERDKVIKEFFDPNEGLKYNYCRMPIGANDYSFNWYSLNETDGDFAMKNFNIERDKTILIPYIKAALKYRPDLKIWASPWSPPTWMKTNKHYANKPNTFNDLTEDKAVKSVDQFIQKKEYLSAYALYLSKFVQAYQKEGVNIFAVHFQNEPYTYNQWPNCSWTAPAMRDFVSGYLGPKFAKDKNPAQIWFSTINSRDLDVFETVLSNPTVRKYISGVGVQYEGLDVIDKIAAKYPELNLMQTETPCGDGNFSWNDAESTFGTIKSYLDKGVKSYMYWNMILDQTGESSWGWKQNAQVVINKMTKKVTYTPEFYIFKHLSYFVTPGSTKLEIKGLTEDSLAFVTPEGKTVLVTVNSSYRTKNLKVKVGSKHFEVSLPANSFNTLTL</sequence>
<dbReference type="PRINTS" id="PR00843">
    <property type="entry name" value="GLHYDRLASE30"/>
</dbReference>
<dbReference type="EMBL" id="CP037933">
    <property type="protein sequence ID" value="QBN19775.1"/>
    <property type="molecule type" value="Genomic_DNA"/>
</dbReference>
<dbReference type="KEGG" id="fnk:E1750_13505"/>
<dbReference type="InterPro" id="IPR013780">
    <property type="entry name" value="Glyco_hydro_b"/>
</dbReference>
<keyword evidence="2" id="KW-0732">Signal</keyword>
<dbReference type="PANTHER" id="PTHR11069">
    <property type="entry name" value="GLUCOSYLCERAMIDASE"/>
    <property type="match status" value="1"/>
</dbReference>
<dbReference type="OrthoDB" id="9806701at2"/>
<feature type="domain" description="Glycosyl hydrolase family 30 TIM-barrel" evidence="5">
    <location>
        <begin position="66"/>
        <end position="408"/>
    </location>
</feature>
<dbReference type="GO" id="GO:0004348">
    <property type="term" value="F:glucosylceramidase activity"/>
    <property type="evidence" value="ECO:0007669"/>
    <property type="project" value="InterPro"/>
</dbReference>
<dbReference type="RefSeq" id="WP_133277291.1">
    <property type="nucleotide sequence ID" value="NZ_CP037933.1"/>
</dbReference>
<dbReference type="InterPro" id="IPR033452">
    <property type="entry name" value="GH30_C"/>
</dbReference>
<dbReference type="InterPro" id="IPR033453">
    <property type="entry name" value="Glyco_hydro_30_TIM-barrel"/>
</dbReference>
<evidence type="ECO:0000256" key="4">
    <source>
        <dbReference type="RuleBase" id="RU361188"/>
    </source>
</evidence>
<dbReference type="InterPro" id="IPR017853">
    <property type="entry name" value="GH"/>
</dbReference>
<proteinExistence type="inferred from homology"/>
<dbReference type="Pfam" id="PF02055">
    <property type="entry name" value="Glyco_hydro_30"/>
    <property type="match status" value="1"/>
</dbReference>
<dbReference type="GO" id="GO:0006680">
    <property type="term" value="P:glucosylceramide catabolic process"/>
    <property type="evidence" value="ECO:0007669"/>
    <property type="project" value="TreeGrafter"/>
</dbReference>
<evidence type="ECO:0000256" key="3">
    <source>
        <dbReference type="ARBA" id="ARBA00022801"/>
    </source>
</evidence>
<dbReference type="GO" id="GO:0016020">
    <property type="term" value="C:membrane"/>
    <property type="evidence" value="ECO:0007669"/>
    <property type="project" value="GOC"/>
</dbReference>
<keyword evidence="8" id="KW-1185">Reference proteome</keyword>
<dbReference type="SUPFAM" id="SSF51445">
    <property type="entry name" value="(Trans)glycosidases"/>
    <property type="match status" value="1"/>
</dbReference>
<gene>
    <name evidence="7" type="ORF">E1750_13505</name>
</gene>
<evidence type="ECO:0000313" key="7">
    <source>
        <dbReference type="EMBL" id="QBN19775.1"/>
    </source>
</evidence>
<evidence type="ECO:0000256" key="1">
    <source>
        <dbReference type="ARBA" id="ARBA00005382"/>
    </source>
</evidence>
<keyword evidence="3 4" id="KW-0378">Hydrolase</keyword>
<dbReference type="Proteomes" id="UP000291124">
    <property type="component" value="Chromosome"/>
</dbReference>
<protein>
    <submittedName>
        <fullName evidence="7">Glycosyl hydrolase family 30</fullName>
    </submittedName>
</protein>